<keyword evidence="2" id="KW-0677">Repeat</keyword>
<accession>A0A1D6H355</accession>
<dbReference type="PROSITE" id="PS00018">
    <property type="entry name" value="EF_HAND_1"/>
    <property type="match status" value="1"/>
</dbReference>
<protein>
    <submittedName>
        <fullName evidence="6">Serine/threonine protein phosphatase 2A regulatory subunit B''alpha</fullName>
    </submittedName>
</protein>
<feature type="compositionally biased region" description="Acidic residues" evidence="4">
    <location>
        <begin position="575"/>
        <end position="584"/>
    </location>
</feature>
<evidence type="ECO:0000256" key="3">
    <source>
        <dbReference type="ARBA" id="ARBA00022837"/>
    </source>
</evidence>
<dbReference type="SMR" id="A0A1D6H355"/>
<name>A0A1D6H355_MAIZE</name>
<gene>
    <name evidence="6" type="ORF">ZEAMMB73_Zm00001d015665</name>
</gene>
<feature type="region of interest" description="Disordered" evidence="4">
    <location>
        <begin position="1"/>
        <end position="26"/>
    </location>
</feature>
<dbReference type="ExpressionAtlas" id="A0A1D6H355">
    <property type="expression patterns" value="baseline and differential"/>
</dbReference>
<dbReference type="STRING" id="4577.A0A1D6H355"/>
<dbReference type="FunFam" id="1.10.238.220:FF:000003">
    <property type="entry name" value="Phosphoprotein phosphatase 2A regulatory subunit"/>
    <property type="match status" value="1"/>
</dbReference>
<proteinExistence type="predicted"/>
<dbReference type="PANTHER" id="PTHR14095">
    <property type="entry name" value="PHOSPHATASE 2A REGULATORY SUBUNIT-RELATED"/>
    <property type="match status" value="1"/>
</dbReference>
<feature type="compositionally biased region" description="Polar residues" evidence="4">
    <location>
        <begin position="1"/>
        <end position="13"/>
    </location>
</feature>
<dbReference type="InterPro" id="IPR011992">
    <property type="entry name" value="EF-hand-dom_pair"/>
</dbReference>
<dbReference type="GO" id="GO:0046872">
    <property type="term" value="F:metal ion binding"/>
    <property type="evidence" value="ECO:0007669"/>
    <property type="project" value="UniProtKB-KW"/>
</dbReference>
<dbReference type="FunFam" id="1.10.238.10:FF:000067">
    <property type="entry name" value="serine/threonine protein phosphatase 2A regulatory subunit B''beta-like"/>
    <property type="match status" value="1"/>
</dbReference>
<feature type="compositionally biased region" description="Low complexity" evidence="4">
    <location>
        <begin position="146"/>
        <end position="165"/>
    </location>
</feature>
<dbReference type="CDD" id="cd21504">
    <property type="entry name" value="PPP2R3A_B-like"/>
    <property type="match status" value="1"/>
</dbReference>
<dbReference type="InParanoid" id="A0A1D6H355"/>
<dbReference type="InterPro" id="IPR041534">
    <property type="entry name" value="EF-hand_13"/>
</dbReference>
<dbReference type="Gene3D" id="1.10.238.230">
    <property type="match status" value="1"/>
</dbReference>
<dbReference type="PaxDb" id="4577-GRMZM2G080083_P01"/>
<dbReference type="SUPFAM" id="SSF47473">
    <property type="entry name" value="EF-hand"/>
    <property type="match status" value="2"/>
</dbReference>
<evidence type="ECO:0000259" key="5">
    <source>
        <dbReference type="Pfam" id="PF17958"/>
    </source>
</evidence>
<organism evidence="6">
    <name type="scientific">Zea mays</name>
    <name type="common">Maize</name>
    <dbReference type="NCBI Taxonomy" id="4577"/>
    <lineage>
        <taxon>Eukaryota</taxon>
        <taxon>Viridiplantae</taxon>
        <taxon>Streptophyta</taxon>
        <taxon>Embryophyta</taxon>
        <taxon>Tracheophyta</taxon>
        <taxon>Spermatophyta</taxon>
        <taxon>Magnoliopsida</taxon>
        <taxon>Liliopsida</taxon>
        <taxon>Poales</taxon>
        <taxon>Poaceae</taxon>
        <taxon>PACMAD clade</taxon>
        <taxon>Panicoideae</taxon>
        <taxon>Andropogonodae</taxon>
        <taxon>Andropogoneae</taxon>
        <taxon>Tripsacinae</taxon>
        <taxon>Zea</taxon>
    </lineage>
</organism>
<evidence type="ECO:0000313" key="6">
    <source>
        <dbReference type="EMBL" id="AQK69266.1"/>
    </source>
</evidence>
<dbReference type="EMBL" id="CM000781">
    <property type="protein sequence ID" value="AQK69266.1"/>
    <property type="molecule type" value="Genomic_DNA"/>
</dbReference>
<keyword evidence="3" id="KW-0106">Calcium</keyword>
<evidence type="ECO:0000256" key="4">
    <source>
        <dbReference type="SAM" id="MobiDB-lite"/>
    </source>
</evidence>
<dbReference type="Gene3D" id="1.10.238.10">
    <property type="entry name" value="EF-hand"/>
    <property type="match status" value="1"/>
</dbReference>
<dbReference type="FunCoup" id="A0A1D6H355">
    <property type="interactions" value="397"/>
</dbReference>
<dbReference type="Gene3D" id="1.10.238.220">
    <property type="match status" value="1"/>
</dbReference>
<reference evidence="6" key="1">
    <citation type="submission" date="2015-12" db="EMBL/GenBank/DDBJ databases">
        <title>Update maize B73 reference genome by single molecule sequencing technologies.</title>
        <authorList>
            <consortium name="Maize Genome Sequencing Project"/>
            <person name="Ware D."/>
        </authorList>
    </citation>
    <scope>NUCLEOTIDE SEQUENCE</scope>
    <source>
        <tissue evidence="6">Seedling</tissue>
    </source>
</reference>
<dbReference type="FunFam" id="1.10.238.230:FF:000002">
    <property type="entry name" value="Serine/threonine protein phosphatase 2A regulatory subunit B''alpha"/>
    <property type="match status" value="1"/>
</dbReference>
<feature type="domain" description="PP2A regulatory subunit B'' EF-hand" evidence="5">
    <location>
        <begin position="261"/>
        <end position="350"/>
    </location>
</feature>
<keyword evidence="1" id="KW-0479">Metal-binding</keyword>
<feature type="region of interest" description="Disordered" evidence="4">
    <location>
        <begin position="563"/>
        <end position="584"/>
    </location>
</feature>
<dbReference type="eggNOG" id="KOG2562">
    <property type="taxonomic scope" value="Eukaryota"/>
</dbReference>
<evidence type="ECO:0000256" key="2">
    <source>
        <dbReference type="ARBA" id="ARBA00022737"/>
    </source>
</evidence>
<evidence type="ECO:0000256" key="1">
    <source>
        <dbReference type="ARBA" id="ARBA00022723"/>
    </source>
</evidence>
<sequence>MMDRTAQTESRSAASPALPHGFTRRSGSAVQESALSLRTYRMVEAPAPSDLSAAAQVSALSLQVDLLQLPPEVPAPGAPALRGVLDHLFAHWLSLPETAALLASLVHKAKASGAAAAGASMLPSMMLQGGAAVPPLSPRSPRLSRRPSSLGSGPPHRSASPLRPPAARSAKEVIPQFYFQDGRPPPYEVRKQCISTVDQLFAGHSNGLRAPEFRMVTRELCKLPTFFTTVLFDKIDKEGTGFVTREAFIVFWVNSNLMSMDSATQVFTILKQQNRNYLAKEDFKPILKDLLDNHPGLEFLKSTPEFQERYAETVVYRIFYCLNRIGSGQLTLRELKHGNLLSALRHADDEEDINKVLRYFSYEHFYVIYCKFWELDTDHDFFIDKENLIKYGNHALTYRIVDRIFSEVPRKFTSKVEGKMGYEDFVHFILSEEDKSSAPSQEYWFKCIDLDGNGILTHIELQFFFEEQLHRMECMAQEPVLFEDILCQLIDMIGPENDSYLTLKDFRRCKLSGHFFNILFNLNKFMAFEARDPFLIRQMREEPSLTDWDRFARREYVRLAMEEDGEDASNASGDVWDESLESPF</sequence>
<dbReference type="Pfam" id="PF17958">
    <property type="entry name" value="EF-hand_13"/>
    <property type="match status" value="1"/>
</dbReference>
<dbReference type="AlphaFoldDB" id="A0A1D6H355"/>
<dbReference type="PANTHER" id="PTHR14095:SF7">
    <property type="entry name" value="OS02G0191700 PROTEIN"/>
    <property type="match status" value="1"/>
</dbReference>
<dbReference type="InterPro" id="IPR018247">
    <property type="entry name" value="EF_Hand_1_Ca_BS"/>
</dbReference>
<feature type="region of interest" description="Disordered" evidence="4">
    <location>
        <begin position="131"/>
        <end position="165"/>
    </location>
</feature>